<gene>
    <name evidence="1" type="ORF">MLD38_005009</name>
</gene>
<evidence type="ECO:0000313" key="1">
    <source>
        <dbReference type="EMBL" id="KAI4387159.1"/>
    </source>
</evidence>
<keyword evidence="2" id="KW-1185">Reference proteome</keyword>
<evidence type="ECO:0000313" key="2">
    <source>
        <dbReference type="Proteomes" id="UP001057402"/>
    </source>
</evidence>
<organism evidence="1 2">
    <name type="scientific">Melastoma candidum</name>
    <dbReference type="NCBI Taxonomy" id="119954"/>
    <lineage>
        <taxon>Eukaryota</taxon>
        <taxon>Viridiplantae</taxon>
        <taxon>Streptophyta</taxon>
        <taxon>Embryophyta</taxon>
        <taxon>Tracheophyta</taxon>
        <taxon>Spermatophyta</taxon>
        <taxon>Magnoliopsida</taxon>
        <taxon>eudicotyledons</taxon>
        <taxon>Gunneridae</taxon>
        <taxon>Pentapetalae</taxon>
        <taxon>rosids</taxon>
        <taxon>malvids</taxon>
        <taxon>Myrtales</taxon>
        <taxon>Melastomataceae</taxon>
        <taxon>Melastomatoideae</taxon>
        <taxon>Melastomateae</taxon>
        <taxon>Melastoma</taxon>
    </lineage>
</organism>
<comment type="caution">
    <text evidence="1">The sequence shown here is derived from an EMBL/GenBank/DDBJ whole genome shotgun (WGS) entry which is preliminary data.</text>
</comment>
<reference evidence="2" key="1">
    <citation type="journal article" date="2023" name="Front. Plant Sci.">
        <title>Chromosomal-level genome assembly of Melastoma candidum provides insights into trichome evolution.</title>
        <authorList>
            <person name="Zhong Y."/>
            <person name="Wu W."/>
            <person name="Sun C."/>
            <person name="Zou P."/>
            <person name="Liu Y."/>
            <person name="Dai S."/>
            <person name="Zhou R."/>
        </authorList>
    </citation>
    <scope>NUCLEOTIDE SEQUENCE [LARGE SCALE GENOMIC DNA]</scope>
</reference>
<sequence length="120" mass="14191">MIQITTEVIKTIRERLKAAQERQKGYVDNRRRPLEFEVGDYVFLKVSPIKSVVRFEKRGKLSPRCIGPYEILMHVRKMAYRLVLPPRMSHVHNTFHASMLRKYVADPRHVLEDEDVDVSE</sequence>
<proteinExistence type="predicted"/>
<accession>A0ACB9S7Y0</accession>
<dbReference type="Proteomes" id="UP001057402">
    <property type="component" value="Chromosome 2"/>
</dbReference>
<protein>
    <submittedName>
        <fullName evidence="1">Uncharacterized protein</fullName>
    </submittedName>
</protein>
<name>A0ACB9S7Y0_9MYRT</name>
<dbReference type="EMBL" id="CM042881">
    <property type="protein sequence ID" value="KAI4387159.1"/>
    <property type="molecule type" value="Genomic_DNA"/>
</dbReference>